<dbReference type="Pfam" id="PF00834">
    <property type="entry name" value="Ribul_P_3_epim"/>
    <property type="match status" value="1"/>
</dbReference>
<dbReference type="InterPro" id="IPR000056">
    <property type="entry name" value="Ribul_P_3_epim-like"/>
</dbReference>
<dbReference type="GO" id="GO:0006098">
    <property type="term" value="P:pentose-phosphate shunt"/>
    <property type="evidence" value="ECO:0007669"/>
    <property type="project" value="UniProtKB-UniRule"/>
</dbReference>
<dbReference type="EMBL" id="SJPF01000003">
    <property type="protein sequence ID" value="TWT32616.1"/>
    <property type="molecule type" value="Genomic_DNA"/>
</dbReference>
<reference evidence="15 16" key="1">
    <citation type="submission" date="2019-02" db="EMBL/GenBank/DDBJ databases">
        <title>Deep-cultivation of Planctomycetes and their phenomic and genomic characterization uncovers novel biology.</title>
        <authorList>
            <person name="Wiegand S."/>
            <person name="Jogler M."/>
            <person name="Boedeker C."/>
            <person name="Pinto D."/>
            <person name="Vollmers J."/>
            <person name="Rivas-Marin E."/>
            <person name="Kohn T."/>
            <person name="Peeters S.H."/>
            <person name="Heuer A."/>
            <person name="Rast P."/>
            <person name="Oberbeckmann S."/>
            <person name="Bunk B."/>
            <person name="Jeske O."/>
            <person name="Meyerdierks A."/>
            <person name="Storesund J.E."/>
            <person name="Kallscheuer N."/>
            <person name="Luecker S."/>
            <person name="Lage O.M."/>
            <person name="Pohl T."/>
            <person name="Merkel B.J."/>
            <person name="Hornburger P."/>
            <person name="Mueller R.-W."/>
            <person name="Bruemmer F."/>
            <person name="Labrenz M."/>
            <person name="Spormann A.M."/>
            <person name="Op Den Camp H."/>
            <person name="Overmann J."/>
            <person name="Amann R."/>
            <person name="Jetten M.S.M."/>
            <person name="Mascher T."/>
            <person name="Medema M.H."/>
            <person name="Devos D.P."/>
            <person name="Kaster A.-K."/>
            <person name="Ovreas L."/>
            <person name="Rohde M."/>
            <person name="Galperin M.Y."/>
            <person name="Jogler C."/>
        </authorList>
    </citation>
    <scope>NUCLEOTIDE SEQUENCE [LARGE SCALE GENOMIC DNA]</scope>
    <source>
        <strain evidence="15 16">Enr8</strain>
    </source>
</reference>
<feature type="binding site" evidence="10 14">
    <location>
        <position position="77"/>
    </location>
    <ligand>
        <name>substrate</name>
    </ligand>
</feature>
<dbReference type="OrthoDB" id="1645589at2"/>
<evidence type="ECO:0000256" key="2">
    <source>
        <dbReference type="ARBA" id="ARBA00001936"/>
    </source>
</evidence>
<protein>
    <recommendedName>
        <fullName evidence="7 10">Ribulose-phosphate 3-epimerase</fullName>
        <ecNumber evidence="7 10">5.1.3.1</ecNumber>
    </recommendedName>
</protein>
<dbReference type="InterPro" id="IPR013785">
    <property type="entry name" value="Aldolase_TIM"/>
</dbReference>
<comment type="cofactor">
    <cofactor evidence="10 13">
        <name>a divalent metal cation</name>
        <dbReference type="ChEBI" id="CHEBI:60240"/>
    </cofactor>
    <text evidence="10 13">Binds 1 divalent metal cation per subunit.</text>
</comment>
<comment type="cofactor">
    <cofactor evidence="5">
        <name>Fe(2+)</name>
        <dbReference type="ChEBI" id="CHEBI:29033"/>
    </cofactor>
</comment>
<dbReference type="PANTHER" id="PTHR11749">
    <property type="entry name" value="RIBULOSE-5-PHOSPHATE-3-EPIMERASE"/>
    <property type="match status" value="1"/>
</dbReference>
<dbReference type="EC" id="5.1.3.1" evidence="7 10"/>
<dbReference type="PIRSF" id="PIRSF001461">
    <property type="entry name" value="RPE"/>
    <property type="match status" value="1"/>
</dbReference>
<feature type="binding site" evidence="10 14">
    <location>
        <begin position="153"/>
        <end position="156"/>
    </location>
    <ligand>
        <name>substrate</name>
    </ligand>
</feature>
<feature type="binding site" evidence="10 13">
    <location>
        <position position="46"/>
    </location>
    <ligand>
        <name>a divalent metal cation</name>
        <dbReference type="ChEBI" id="CHEBI:60240"/>
    </ligand>
</feature>
<gene>
    <name evidence="15" type="primary">rpe_2</name>
    <name evidence="10" type="synonym">rpe</name>
    <name evidence="15" type="ORF">Enr8_24210</name>
</gene>
<dbReference type="PROSITE" id="PS01085">
    <property type="entry name" value="RIBUL_P_3_EPIMER_1"/>
    <property type="match status" value="1"/>
</dbReference>
<keyword evidence="10 11" id="KW-0119">Carbohydrate metabolism</keyword>
<organism evidence="15 16">
    <name type="scientific">Blastopirellula retiformator</name>
    <dbReference type="NCBI Taxonomy" id="2527970"/>
    <lineage>
        <taxon>Bacteria</taxon>
        <taxon>Pseudomonadati</taxon>
        <taxon>Planctomycetota</taxon>
        <taxon>Planctomycetia</taxon>
        <taxon>Pirellulales</taxon>
        <taxon>Pirellulaceae</taxon>
        <taxon>Blastopirellula</taxon>
    </lineage>
</organism>
<comment type="function">
    <text evidence="10">Catalyzes the reversible epimerization of D-ribulose 5-phosphate to D-xylulose 5-phosphate.</text>
</comment>
<evidence type="ECO:0000256" key="14">
    <source>
        <dbReference type="PIRSR" id="PIRSR001461-3"/>
    </source>
</evidence>
<feature type="binding site" evidence="10 13">
    <location>
        <position position="77"/>
    </location>
    <ligand>
        <name>a divalent metal cation</name>
        <dbReference type="ChEBI" id="CHEBI:60240"/>
    </ligand>
</feature>
<feature type="binding site" evidence="10 14">
    <location>
        <position position="19"/>
    </location>
    <ligand>
        <name>substrate</name>
    </ligand>
</feature>
<dbReference type="Proteomes" id="UP000318878">
    <property type="component" value="Unassembled WGS sequence"/>
</dbReference>
<feature type="binding site" evidence="10">
    <location>
        <begin position="182"/>
        <end position="184"/>
    </location>
    <ligand>
        <name>substrate</name>
    </ligand>
</feature>
<keyword evidence="16" id="KW-1185">Reference proteome</keyword>
<keyword evidence="9 10" id="KW-0413">Isomerase</keyword>
<feature type="active site" description="Proton acceptor" evidence="10 12">
    <location>
        <position position="46"/>
    </location>
</feature>
<feature type="binding site" evidence="10 14">
    <location>
        <begin position="204"/>
        <end position="205"/>
    </location>
    <ligand>
        <name>substrate</name>
    </ligand>
</feature>
<dbReference type="SUPFAM" id="SSF51366">
    <property type="entry name" value="Ribulose-phoshate binding barrel"/>
    <property type="match status" value="1"/>
</dbReference>
<evidence type="ECO:0000256" key="8">
    <source>
        <dbReference type="ARBA" id="ARBA00022723"/>
    </source>
</evidence>
<evidence type="ECO:0000256" key="12">
    <source>
        <dbReference type="PIRSR" id="PIRSR001461-1"/>
    </source>
</evidence>
<dbReference type="GO" id="GO:0019323">
    <property type="term" value="P:pentose catabolic process"/>
    <property type="evidence" value="ECO:0007669"/>
    <property type="project" value="UniProtKB-UniRule"/>
</dbReference>
<feature type="active site" description="Proton donor" evidence="10 12">
    <location>
        <position position="182"/>
    </location>
</feature>
<evidence type="ECO:0000313" key="16">
    <source>
        <dbReference type="Proteomes" id="UP000318878"/>
    </source>
</evidence>
<comment type="cofactor">
    <cofactor evidence="2">
        <name>Mn(2+)</name>
        <dbReference type="ChEBI" id="CHEBI:29035"/>
    </cofactor>
</comment>
<feature type="binding site" evidence="10 13">
    <location>
        <position position="44"/>
    </location>
    <ligand>
        <name>a divalent metal cation</name>
        <dbReference type="ChEBI" id="CHEBI:60240"/>
    </ligand>
</feature>
<comment type="cofactor">
    <cofactor evidence="3">
        <name>Co(2+)</name>
        <dbReference type="ChEBI" id="CHEBI:48828"/>
    </cofactor>
</comment>
<evidence type="ECO:0000256" key="13">
    <source>
        <dbReference type="PIRSR" id="PIRSR001461-2"/>
    </source>
</evidence>
<comment type="similarity">
    <text evidence="6 10 11">Belongs to the ribulose-phosphate 3-epimerase family.</text>
</comment>
<evidence type="ECO:0000256" key="3">
    <source>
        <dbReference type="ARBA" id="ARBA00001941"/>
    </source>
</evidence>
<dbReference type="NCBIfam" id="NF004076">
    <property type="entry name" value="PRK05581.1-4"/>
    <property type="match status" value="1"/>
</dbReference>
<keyword evidence="13" id="KW-0170">Cobalt</keyword>
<evidence type="ECO:0000256" key="10">
    <source>
        <dbReference type="HAMAP-Rule" id="MF_02227"/>
    </source>
</evidence>
<keyword evidence="8 10" id="KW-0479">Metal-binding</keyword>
<comment type="catalytic activity">
    <reaction evidence="1 10 11">
        <text>D-ribulose 5-phosphate = D-xylulose 5-phosphate</text>
        <dbReference type="Rhea" id="RHEA:13677"/>
        <dbReference type="ChEBI" id="CHEBI:57737"/>
        <dbReference type="ChEBI" id="CHEBI:58121"/>
        <dbReference type="EC" id="5.1.3.1"/>
    </reaction>
</comment>
<dbReference type="CDD" id="cd00429">
    <property type="entry name" value="RPE"/>
    <property type="match status" value="1"/>
</dbReference>
<name>A0A5C5V217_9BACT</name>
<dbReference type="HAMAP" id="MF_02227">
    <property type="entry name" value="RPE"/>
    <property type="match status" value="1"/>
</dbReference>
<dbReference type="Gene3D" id="3.20.20.70">
    <property type="entry name" value="Aldolase class I"/>
    <property type="match status" value="1"/>
</dbReference>
<evidence type="ECO:0000256" key="1">
    <source>
        <dbReference type="ARBA" id="ARBA00001782"/>
    </source>
</evidence>
<dbReference type="GO" id="GO:0005737">
    <property type="term" value="C:cytoplasm"/>
    <property type="evidence" value="ECO:0007669"/>
    <property type="project" value="UniProtKB-ARBA"/>
</dbReference>
<dbReference type="NCBIfam" id="TIGR01163">
    <property type="entry name" value="rpe"/>
    <property type="match status" value="1"/>
</dbReference>
<evidence type="ECO:0000256" key="6">
    <source>
        <dbReference type="ARBA" id="ARBA00009541"/>
    </source>
</evidence>
<dbReference type="GO" id="GO:0046872">
    <property type="term" value="F:metal ion binding"/>
    <property type="evidence" value="ECO:0007669"/>
    <property type="project" value="UniProtKB-UniRule"/>
</dbReference>
<evidence type="ECO:0000256" key="5">
    <source>
        <dbReference type="ARBA" id="ARBA00001954"/>
    </source>
</evidence>
<feature type="binding site" evidence="14">
    <location>
        <position position="184"/>
    </location>
    <ligand>
        <name>substrate</name>
    </ligand>
</feature>
<dbReference type="GO" id="GO:0004750">
    <property type="term" value="F:D-ribulose-phosphate 3-epimerase activity"/>
    <property type="evidence" value="ECO:0007669"/>
    <property type="project" value="UniProtKB-UniRule"/>
</dbReference>
<dbReference type="InterPro" id="IPR026019">
    <property type="entry name" value="Ribul_P_3_epim"/>
</dbReference>
<keyword evidence="13" id="KW-0464">Manganese</keyword>
<evidence type="ECO:0000256" key="9">
    <source>
        <dbReference type="ARBA" id="ARBA00023235"/>
    </source>
</evidence>
<dbReference type="AlphaFoldDB" id="A0A5C5V217"/>
<dbReference type="RefSeq" id="WP_146431784.1">
    <property type="nucleotide sequence ID" value="NZ_SJPF01000003.1"/>
</dbReference>
<evidence type="ECO:0000256" key="7">
    <source>
        <dbReference type="ARBA" id="ARBA00013188"/>
    </source>
</evidence>
<keyword evidence="13" id="KW-0862">Zinc</keyword>
<accession>A0A5C5V217</accession>
<comment type="caution">
    <text evidence="15">The sequence shown here is derived from an EMBL/GenBank/DDBJ whole genome shotgun (WGS) entry which is preliminary data.</text>
</comment>
<dbReference type="InterPro" id="IPR011060">
    <property type="entry name" value="RibuloseP-bd_barrel"/>
</dbReference>
<sequence>MSRDHLAQLREAAPVILPSLLLCDFGNLEREVERLLAAGVQALHLDVMDGIFVPNMTYGMPIVAAFRKLTDLPLDVHLMIEKPEQYIRQFQQAGADVITIHAEAVDDVASTLRDIHSLGCGAGVAINPDTPVDAIVDALPEADLALMMSVNAGFGGQAFNPIALDKIREVRRLNSDVLIEIDGGVNLDTIGRCTEAGADLLVVGSAIFGKPDYITAVRDLNSAAVAAS</sequence>
<evidence type="ECO:0000256" key="4">
    <source>
        <dbReference type="ARBA" id="ARBA00001947"/>
    </source>
</evidence>
<proteinExistence type="inferred from homology"/>
<evidence type="ECO:0000313" key="15">
    <source>
        <dbReference type="EMBL" id="TWT32616.1"/>
    </source>
</evidence>
<dbReference type="FunFam" id="3.20.20.70:FF:000004">
    <property type="entry name" value="Ribulose-phosphate 3-epimerase"/>
    <property type="match status" value="1"/>
</dbReference>
<comment type="cofactor">
    <cofactor evidence="4">
        <name>Zn(2+)</name>
        <dbReference type="ChEBI" id="CHEBI:29105"/>
    </cofactor>
</comment>
<evidence type="ECO:0000256" key="11">
    <source>
        <dbReference type="PIRNR" id="PIRNR001461"/>
    </source>
</evidence>
<comment type="pathway">
    <text evidence="10">Carbohydrate degradation.</text>
</comment>
<feature type="binding site" evidence="10 13">
    <location>
        <position position="182"/>
    </location>
    <ligand>
        <name>a divalent metal cation</name>
        <dbReference type="ChEBI" id="CHEBI:60240"/>
    </ligand>
</feature>